<feature type="region of interest" description="Disordered" evidence="1">
    <location>
        <begin position="64"/>
        <end position="97"/>
    </location>
</feature>
<proteinExistence type="predicted"/>
<keyword evidence="3" id="KW-1185">Reference proteome</keyword>
<feature type="region of interest" description="Disordered" evidence="1">
    <location>
        <begin position="202"/>
        <end position="307"/>
    </location>
</feature>
<sequence>MVSHEIKTGRLVDLDLSAWEVHEKPGDWESGPAPAPAQPSLAPQLPMNLRAMKKRLSNVWWSSPRATPRHEDEDDPFGLRTLPRPSDPTPDTQDSATPTELLIRVHDSPPGSDDVFHGPMSAQAADLAERGPSQTEPLTDWTRLELEAQSIAGTIRGAQGSSIHRCLDWDNFSPVSGHHSPLTWAASPPVSAAQAPIHAQPHGSIVNRSPEHSPLRPLRLPPSPSPRPENHDRPAALSRRWGARPSSPDPTRLPTKPSLAARKAASSASARAGPARRSLLAPSRPTPATPIQASPRRSMLATPVKATPRRSMLATPTFSRPKPTAGLTPATLAKSTPVIKSHLSVGKSQLRPRGLGAQPSTLTPRAPPLTGPRPLVSRAWPSKVVPVARPKRRISGLPSPLPSSGKIPS</sequence>
<evidence type="ECO:0000313" key="2">
    <source>
        <dbReference type="EMBL" id="TRY72094.1"/>
    </source>
</evidence>
<feature type="region of interest" description="Disordered" evidence="1">
    <location>
        <begin position="23"/>
        <end position="42"/>
    </location>
</feature>
<name>A0A553P347_TIGCA</name>
<accession>A0A553P347</accession>
<feature type="region of interest" description="Disordered" evidence="1">
    <location>
        <begin position="344"/>
        <end position="409"/>
    </location>
</feature>
<protein>
    <submittedName>
        <fullName evidence="2">Uncharacterized protein</fullName>
    </submittedName>
</protein>
<evidence type="ECO:0000256" key="1">
    <source>
        <dbReference type="SAM" id="MobiDB-lite"/>
    </source>
</evidence>
<feature type="compositionally biased region" description="Low complexity" evidence="1">
    <location>
        <begin position="395"/>
        <end position="409"/>
    </location>
</feature>
<feature type="compositionally biased region" description="Low complexity" evidence="1">
    <location>
        <begin position="257"/>
        <end position="282"/>
    </location>
</feature>
<dbReference type="EMBL" id="VCGU01000008">
    <property type="protein sequence ID" value="TRY72094.1"/>
    <property type="molecule type" value="Genomic_DNA"/>
</dbReference>
<organism evidence="2 3">
    <name type="scientific">Tigriopus californicus</name>
    <name type="common">Marine copepod</name>
    <dbReference type="NCBI Taxonomy" id="6832"/>
    <lineage>
        <taxon>Eukaryota</taxon>
        <taxon>Metazoa</taxon>
        <taxon>Ecdysozoa</taxon>
        <taxon>Arthropoda</taxon>
        <taxon>Crustacea</taxon>
        <taxon>Multicrustacea</taxon>
        <taxon>Hexanauplia</taxon>
        <taxon>Copepoda</taxon>
        <taxon>Harpacticoida</taxon>
        <taxon>Harpacticidae</taxon>
        <taxon>Tigriopus</taxon>
    </lineage>
</organism>
<dbReference type="AlphaFoldDB" id="A0A553P347"/>
<gene>
    <name evidence="2" type="ORF">TCAL_16197</name>
</gene>
<reference evidence="2 3" key="1">
    <citation type="journal article" date="2018" name="Nat. Ecol. Evol.">
        <title>Genomic signatures of mitonuclear coevolution across populations of Tigriopus californicus.</title>
        <authorList>
            <person name="Barreto F.S."/>
            <person name="Watson E.T."/>
            <person name="Lima T.G."/>
            <person name="Willett C.S."/>
            <person name="Edmands S."/>
            <person name="Li W."/>
            <person name="Burton R.S."/>
        </authorList>
    </citation>
    <scope>NUCLEOTIDE SEQUENCE [LARGE SCALE GENOMIC DNA]</scope>
    <source>
        <strain evidence="2 3">San Diego</strain>
    </source>
</reference>
<evidence type="ECO:0000313" key="3">
    <source>
        <dbReference type="Proteomes" id="UP000318571"/>
    </source>
</evidence>
<comment type="caution">
    <text evidence="2">The sequence shown here is derived from an EMBL/GenBank/DDBJ whole genome shotgun (WGS) entry which is preliminary data.</text>
</comment>
<dbReference type="Proteomes" id="UP000318571">
    <property type="component" value="Chromosome 7"/>
</dbReference>